<evidence type="ECO:0000259" key="15">
    <source>
        <dbReference type="SMART" id="SM00962"/>
    </source>
</evidence>
<sequence>MKVKKYTAATMQHAMKKVKEDLGADAVILHSKVVETGGLFGLFTKKQIEVFAAADPDAAETPIVRNTGSTVLRSMQKNNFSKVHQAAPPESATAAPPPVHFTVPSPIGEIRSNLAEQGIGAERIDDLVNPLLTYWFQSPENQNIKRISEEAARLLKTAIAGYDFGGLDYSKQCIVLAGPTGVGKTTTIAKLAADCIVSRKKSAAFITTDTYRISAIDQLKTYAKILNVPIEICYSHEDFAEARKKFAGVDHIFVDTAGRNYKHGEYIEELRSLIGIDKEMDVFLTLSAAAKSKDIHDIIRHFEPLQVRQLIFTKLDETDTYGALYEAVVRSGKGIACFSSGQNVPDDLKPASHADVVHLLLGERR</sequence>
<dbReference type="FunFam" id="3.40.50.300:FF:000695">
    <property type="entry name" value="Flagellar biosynthesis regulator FlhF"/>
    <property type="match status" value="1"/>
</dbReference>
<evidence type="ECO:0000256" key="13">
    <source>
        <dbReference type="ARBA" id="ARBA00030866"/>
    </source>
</evidence>
<dbReference type="SUPFAM" id="SSF52540">
    <property type="entry name" value="P-loop containing nucleoside triphosphate hydrolases"/>
    <property type="match status" value="1"/>
</dbReference>
<evidence type="ECO:0000313" key="16">
    <source>
        <dbReference type="EMBL" id="MTH52761.1"/>
    </source>
</evidence>
<dbReference type="PANTHER" id="PTHR43134:SF3">
    <property type="entry name" value="FLAGELLAR BIOSYNTHESIS PROTEIN FLHF"/>
    <property type="match status" value="1"/>
</dbReference>
<evidence type="ECO:0000256" key="10">
    <source>
        <dbReference type="ARBA" id="ARBA00023136"/>
    </source>
</evidence>
<dbReference type="InterPro" id="IPR000897">
    <property type="entry name" value="SRP54_GTPase_dom"/>
</dbReference>
<evidence type="ECO:0000256" key="11">
    <source>
        <dbReference type="ARBA" id="ARBA00023225"/>
    </source>
</evidence>
<evidence type="ECO:0000256" key="3">
    <source>
        <dbReference type="ARBA" id="ARBA00014919"/>
    </source>
</evidence>
<evidence type="ECO:0000256" key="4">
    <source>
        <dbReference type="ARBA" id="ARBA00022448"/>
    </source>
</evidence>
<comment type="subcellular location">
    <subcellularLocation>
        <location evidence="1">Cell membrane</location>
        <topology evidence="1">Peripheral membrane protein</topology>
        <orientation evidence="1">Cytoplasmic side</orientation>
    </subcellularLocation>
</comment>
<keyword evidence="16" id="KW-0282">Flagellum</keyword>
<keyword evidence="4" id="KW-0813">Transport</keyword>
<keyword evidence="10" id="KW-0472">Membrane</keyword>
<dbReference type="CDD" id="cd17873">
    <property type="entry name" value="FlhF"/>
    <property type="match status" value="1"/>
</dbReference>
<dbReference type="SMART" id="SM00962">
    <property type="entry name" value="SRP54"/>
    <property type="match status" value="1"/>
</dbReference>
<feature type="domain" description="SRP54-type proteins GTP-binding" evidence="15">
    <location>
        <begin position="171"/>
        <end position="362"/>
    </location>
</feature>
<dbReference type="EMBL" id="WMIB01000002">
    <property type="protein sequence ID" value="MTH52761.1"/>
    <property type="molecule type" value="Genomic_DNA"/>
</dbReference>
<dbReference type="GO" id="GO:0015031">
    <property type="term" value="P:protein transport"/>
    <property type="evidence" value="ECO:0007669"/>
    <property type="project" value="UniProtKB-KW"/>
</dbReference>
<dbReference type="GO" id="GO:0005525">
    <property type="term" value="F:GTP binding"/>
    <property type="evidence" value="ECO:0007669"/>
    <property type="project" value="UniProtKB-KW"/>
</dbReference>
<dbReference type="PANTHER" id="PTHR43134">
    <property type="entry name" value="SIGNAL RECOGNITION PARTICLE RECEPTOR SUBUNIT ALPHA"/>
    <property type="match status" value="1"/>
</dbReference>
<dbReference type="Proteomes" id="UP000434639">
    <property type="component" value="Unassembled WGS sequence"/>
</dbReference>
<feature type="domain" description="AAA+ ATPase" evidence="14">
    <location>
        <begin position="170"/>
        <end position="312"/>
    </location>
</feature>
<comment type="similarity">
    <text evidence="2">Belongs to the GTP-binding SRP family.</text>
</comment>
<dbReference type="OrthoDB" id="9778554at2"/>
<dbReference type="GO" id="GO:0006614">
    <property type="term" value="P:SRP-dependent cotranslational protein targeting to membrane"/>
    <property type="evidence" value="ECO:0007669"/>
    <property type="project" value="InterPro"/>
</dbReference>
<keyword evidence="17" id="KW-1185">Reference proteome</keyword>
<dbReference type="Pfam" id="PF00448">
    <property type="entry name" value="SRP54"/>
    <property type="match status" value="1"/>
</dbReference>
<proteinExistence type="inferred from homology"/>
<dbReference type="GO" id="GO:0003924">
    <property type="term" value="F:GTPase activity"/>
    <property type="evidence" value="ECO:0007669"/>
    <property type="project" value="InterPro"/>
</dbReference>
<dbReference type="SMART" id="SM00382">
    <property type="entry name" value="AAA"/>
    <property type="match status" value="1"/>
</dbReference>
<dbReference type="AlphaFoldDB" id="A0A7X2S4Q2"/>
<keyword evidence="8" id="KW-0653">Protein transport</keyword>
<keyword evidence="9" id="KW-0342">GTP-binding</keyword>
<dbReference type="InterPro" id="IPR003593">
    <property type="entry name" value="AAA+_ATPase"/>
</dbReference>
<name>A0A7X2S4Q2_9BACI</name>
<keyword evidence="16" id="KW-0969">Cilium</keyword>
<evidence type="ECO:0000256" key="1">
    <source>
        <dbReference type="ARBA" id="ARBA00004413"/>
    </source>
</evidence>
<dbReference type="GO" id="GO:0005047">
    <property type="term" value="F:signal recognition particle binding"/>
    <property type="evidence" value="ECO:0007669"/>
    <property type="project" value="TreeGrafter"/>
</dbReference>
<dbReference type="Gene3D" id="1.20.120.1380">
    <property type="entry name" value="Flagellar FlhF biosynthesis protein, N domain"/>
    <property type="match status" value="1"/>
</dbReference>
<keyword evidence="11" id="KW-1006">Bacterial flagellum protein export</keyword>
<dbReference type="GO" id="GO:0005886">
    <property type="term" value="C:plasma membrane"/>
    <property type="evidence" value="ECO:0007669"/>
    <property type="project" value="UniProtKB-SubCell"/>
</dbReference>
<organism evidence="16 17">
    <name type="scientific">Metabacillus mangrovi</name>
    <dbReference type="NCBI Taxonomy" id="1491830"/>
    <lineage>
        <taxon>Bacteria</taxon>
        <taxon>Bacillati</taxon>
        <taxon>Bacillota</taxon>
        <taxon>Bacilli</taxon>
        <taxon>Bacillales</taxon>
        <taxon>Bacillaceae</taxon>
        <taxon>Metabacillus</taxon>
    </lineage>
</organism>
<evidence type="ECO:0000256" key="6">
    <source>
        <dbReference type="ARBA" id="ARBA00022741"/>
    </source>
</evidence>
<keyword evidence="7" id="KW-1005">Bacterial flagellum biogenesis</keyword>
<comment type="caution">
    <text evidence="16">The sequence shown here is derived from an EMBL/GenBank/DDBJ whole genome shotgun (WGS) entry which is preliminary data.</text>
</comment>
<dbReference type="GO" id="GO:0044781">
    <property type="term" value="P:bacterial-type flagellum organization"/>
    <property type="evidence" value="ECO:0007669"/>
    <property type="project" value="UniProtKB-KW"/>
</dbReference>
<comment type="function">
    <text evidence="12">Necessary for flagellar biosynthesis. May be involved in translocation of the flagellum.</text>
</comment>
<keyword evidence="6" id="KW-0547">Nucleotide-binding</keyword>
<evidence type="ECO:0000259" key="14">
    <source>
        <dbReference type="SMART" id="SM00382"/>
    </source>
</evidence>
<dbReference type="InterPro" id="IPR047040">
    <property type="entry name" value="FlhF__GTPase_dom"/>
</dbReference>
<evidence type="ECO:0000256" key="2">
    <source>
        <dbReference type="ARBA" id="ARBA00008531"/>
    </source>
</evidence>
<keyword evidence="5" id="KW-1003">Cell membrane</keyword>
<evidence type="ECO:0000313" key="17">
    <source>
        <dbReference type="Proteomes" id="UP000434639"/>
    </source>
</evidence>
<evidence type="ECO:0000256" key="8">
    <source>
        <dbReference type="ARBA" id="ARBA00022927"/>
    </source>
</evidence>
<protein>
    <recommendedName>
        <fullName evidence="3">Flagellar biosynthesis protein FlhF</fullName>
    </recommendedName>
    <alternativeName>
        <fullName evidence="13">Flagella-associated GTP-binding protein</fullName>
    </alternativeName>
</protein>
<evidence type="ECO:0000256" key="7">
    <source>
        <dbReference type="ARBA" id="ARBA00022795"/>
    </source>
</evidence>
<keyword evidence="16" id="KW-0966">Cell projection</keyword>
<evidence type="ECO:0000256" key="5">
    <source>
        <dbReference type="ARBA" id="ARBA00022475"/>
    </source>
</evidence>
<dbReference type="RefSeq" id="WP_155111294.1">
    <property type="nucleotide sequence ID" value="NZ_WMIB01000002.1"/>
</dbReference>
<gene>
    <name evidence="16" type="ORF">GKZ89_05010</name>
</gene>
<reference evidence="16 17" key="1">
    <citation type="journal article" date="2017" name="Int. J. Syst. Evol. Microbiol.">
        <title>Bacillus mangrovi sp. nov., isolated from a sediment sample from a mangrove forest.</title>
        <authorList>
            <person name="Gupta V."/>
            <person name="Singh P.K."/>
            <person name="Korpole S."/>
            <person name="Tanuku N.R.S."/>
            <person name="Pinnaka A.K."/>
        </authorList>
    </citation>
    <scope>NUCLEOTIDE SEQUENCE [LARGE SCALE GENOMIC DNA]</scope>
    <source>
        <strain evidence="16 17">KCTC 33872</strain>
    </source>
</reference>
<dbReference type="InterPro" id="IPR027417">
    <property type="entry name" value="P-loop_NTPase"/>
</dbReference>
<evidence type="ECO:0000256" key="12">
    <source>
        <dbReference type="ARBA" id="ARBA00025337"/>
    </source>
</evidence>
<evidence type="ECO:0000256" key="9">
    <source>
        <dbReference type="ARBA" id="ARBA00023134"/>
    </source>
</evidence>
<accession>A0A7X2S4Q2</accession>
<dbReference type="Gene3D" id="3.40.50.300">
    <property type="entry name" value="P-loop containing nucleotide triphosphate hydrolases"/>
    <property type="match status" value="1"/>
</dbReference>